<dbReference type="Pfam" id="PF00772">
    <property type="entry name" value="DnaB"/>
    <property type="match status" value="1"/>
</dbReference>
<dbReference type="EMBL" id="AJWY01010625">
    <property type="protein sequence ID" value="EKC55022.1"/>
    <property type="molecule type" value="Genomic_DNA"/>
</dbReference>
<keyword evidence="4" id="KW-0378">Hydrolase</keyword>
<protein>
    <submittedName>
        <fullName evidence="4">Primary replicative DNA helicase</fullName>
    </submittedName>
</protein>
<feature type="domain" description="DNA helicase DnaB-like N-terminal" evidence="3">
    <location>
        <begin position="11"/>
        <end position="54"/>
    </location>
</feature>
<reference evidence="4" key="1">
    <citation type="journal article" date="2013" name="Environ. Microbiol.">
        <title>Microbiota from the distal guts of lean and obese adolescents exhibit partial functional redundancy besides clear differences in community structure.</title>
        <authorList>
            <person name="Ferrer M."/>
            <person name="Ruiz A."/>
            <person name="Lanza F."/>
            <person name="Haange S.B."/>
            <person name="Oberbach A."/>
            <person name="Till H."/>
            <person name="Bargiela R."/>
            <person name="Campoy C."/>
            <person name="Segura M.T."/>
            <person name="Richter M."/>
            <person name="von Bergen M."/>
            <person name="Seifert J."/>
            <person name="Suarez A."/>
        </authorList>
    </citation>
    <scope>NUCLEOTIDE SEQUENCE</scope>
</reference>
<name>K1S2Z2_9ZZZZ</name>
<dbReference type="InterPro" id="IPR007693">
    <property type="entry name" value="DNA_helicase_DnaB-like_N"/>
</dbReference>
<dbReference type="Gene3D" id="1.10.860.10">
    <property type="entry name" value="DNAb Helicase, Chain A"/>
    <property type="match status" value="1"/>
</dbReference>
<keyword evidence="4" id="KW-0547">Nucleotide-binding</keyword>
<dbReference type="SUPFAM" id="SSF48024">
    <property type="entry name" value="N-terminal domain of DnaB helicase"/>
    <property type="match status" value="1"/>
</dbReference>
<evidence type="ECO:0000313" key="4">
    <source>
        <dbReference type="EMBL" id="EKC55022.1"/>
    </source>
</evidence>
<proteinExistence type="predicted"/>
<feature type="non-terminal residue" evidence="4">
    <location>
        <position position="55"/>
    </location>
</feature>
<evidence type="ECO:0000256" key="1">
    <source>
        <dbReference type="ARBA" id="ARBA00022705"/>
    </source>
</evidence>
<keyword evidence="2" id="KW-0238">DNA-binding</keyword>
<keyword evidence="4" id="KW-0067">ATP-binding</keyword>
<dbReference type="GO" id="GO:0005524">
    <property type="term" value="F:ATP binding"/>
    <property type="evidence" value="ECO:0007669"/>
    <property type="project" value="InterPro"/>
</dbReference>
<dbReference type="GO" id="GO:0006260">
    <property type="term" value="P:DNA replication"/>
    <property type="evidence" value="ECO:0007669"/>
    <property type="project" value="UniProtKB-KW"/>
</dbReference>
<dbReference type="InterPro" id="IPR016136">
    <property type="entry name" value="DNA_helicase_N/primase_C"/>
</dbReference>
<dbReference type="AlphaFoldDB" id="K1S2Z2"/>
<evidence type="ECO:0000256" key="2">
    <source>
        <dbReference type="ARBA" id="ARBA00023125"/>
    </source>
</evidence>
<dbReference type="GO" id="GO:0003678">
    <property type="term" value="F:DNA helicase activity"/>
    <property type="evidence" value="ECO:0007669"/>
    <property type="project" value="InterPro"/>
</dbReference>
<comment type="caution">
    <text evidence="4">The sequence shown here is derived from an EMBL/GenBank/DDBJ whole genome shotgun (WGS) entry which is preliminary data.</text>
</comment>
<accession>K1S2Z2</accession>
<keyword evidence="4" id="KW-0347">Helicase</keyword>
<organism evidence="4">
    <name type="scientific">human gut metagenome</name>
    <dbReference type="NCBI Taxonomy" id="408170"/>
    <lineage>
        <taxon>unclassified sequences</taxon>
        <taxon>metagenomes</taxon>
        <taxon>organismal metagenomes</taxon>
    </lineage>
</organism>
<sequence>MAEMELAGVNLPYSLDAEQSVLGAILLDGNANMPKASAKLHPEHFYVKVHTDIYT</sequence>
<gene>
    <name evidence="4" type="ORF">LEA_15570</name>
</gene>
<dbReference type="GO" id="GO:0003677">
    <property type="term" value="F:DNA binding"/>
    <property type="evidence" value="ECO:0007669"/>
    <property type="project" value="UniProtKB-KW"/>
</dbReference>
<dbReference type="InterPro" id="IPR036185">
    <property type="entry name" value="DNA_heli_DnaB-like_N_sf"/>
</dbReference>
<keyword evidence="1" id="KW-0235">DNA replication</keyword>
<evidence type="ECO:0000259" key="3">
    <source>
        <dbReference type="Pfam" id="PF00772"/>
    </source>
</evidence>